<organism evidence="2 3">
    <name type="scientific">Acinetobacter baumannii MRSN 3527</name>
    <dbReference type="NCBI Taxonomy" id="1409923"/>
    <lineage>
        <taxon>Bacteria</taxon>
        <taxon>Pseudomonadati</taxon>
        <taxon>Pseudomonadota</taxon>
        <taxon>Gammaproteobacteria</taxon>
        <taxon>Moraxellales</taxon>
        <taxon>Moraxellaceae</taxon>
        <taxon>Acinetobacter</taxon>
        <taxon>Acinetobacter calcoaceticus/baumannii complex</taxon>
    </lineage>
</organism>
<protein>
    <recommendedName>
        <fullName evidence="1">Lambda phage tail tube protein N-terminal domain-containing protein</fullName>
    </recommendedName>
</protein>
<dbReference type="Gene3D" id="4.10.410.40">
    <property type="match status" value="1"/>
</dbReference>
<evidence type="ECO:0000259" key="1">
    <source>
        <dbReference type="Pfam" id="PF16461"/>
    </source>
</evidence>
<feature type="domain" description="Lambda phage tail tube protein N-terminal" evidence="1">
    <location>
        <begin position="24"/>
        <end position="116"/>
    </location>
</feature>
<comment type="caution">
    <text evidence="2">The sequence shown here is derived from an EMBL/GenBank/DDBJ whole genome shotgun (WGS) entry which is preliminary data.</text>
</comment>
<evidence type="ECO:0000313" key="2">
    <source>
        <dbReference type="EMBL" id="KLT84364.1"/>
    </source>
</evidence>
<dbReference type="InterPro" id="IPR032494">
    <property type="entry name" value="Phage_TTP_N"/>
</dbReference>
<dbReference type="Pfam" id="PF16461">
    <property type="entry name" value="Phage_TTP_12"/>
    <property type="match status" value="1"/>
</dbReference>
<dbReference type="EMBL" id="JPHZ01000035">
    <property type="protein sequence ID" value="KLT84364.1"/>
    <property type="molecule type" value="Genomic_DNA"/>
</dbReference>
<reference evidence="2 3" key="1">
    <citation type="submission" date="2014-07" db="EMBL/GenBank/DDBJ databases">
        <authorList>
            <person name="Harkins D.M."/>
            <person name="Lesho E."/>
            <person name="Waterman P.E."/>
            <person name="Chan A."/>
            <person name="Fouts D.E."/>
        </authorList>
    </citation>
    <scope>NUCLEOTIDE SEQUENCE [LARGE SCALE GENOMIC DNA]</scope>
    <source>
        <strain evidence="2 3">MRSN 3527</strain>
    </source>
</reference>
<accession>A0A0J0ZPU6</accession>
<evidence type="ECO:0000313" key="3">
    <source>
        <dbReference type="Proteomes" id="UP000036122"/>
    </source>
</evidence>
<dbReference type="PATRIC" id="fig|1409923.3.peg.3929"/>
<name>A0A0J0ZPU6_ACIBA</name>
<sequence length="155" mass="16880">MAGCVEGLIDAQGASISFREEGATSWEVTAEVTDLPMPDSTRPVDDVTTVDSKFKKKATAGAIDNGALALEFLQISGSDQQAKLRDYYNKGKCLEWKIELDDEAKTSYEFCASMSKFTVVRAADKKNRVQTQLEISGEVVVKENDVVVVVPPVTP</sequence>
<dbReference type="Proteomes" id="UP000036122">
    <property type="component" value="Unassembled WGS sequence"/>
</dbReference>
<proteinExistence type="predicted"/>
<dbReference type="AlphaFoldDB" id="A0A0J0ZPU6"/>
<gene>
    <name evidence="2" type="ORF">T630_2872</name>
</gene>
<dbReference type="RefSeq" id="WP_000896592.1">
    <property type="nucleotide sequence ID" value="NZ_JPHZ01000035.1"/>
</dbReference>